<comment type="caution">
    <text evidence="1">The sequence shown here is derived from an EMBL/GenBank/DDBJ whole genome shotgun (WGS) entry which is preliminary data.</text>
</comment>
<feature type="non-terminal residue" evidence="1">
    <location>
        <position position="99"/>
    </location>
</feature>
<reference evidence="1" key="1">
    <citation type="submission" date="2022-07" db="EMBL/GenBank/DDBJ databases">
        <title>Phylogenomic reconstructions and comparative analyses of Kickxellomycotina fungi.</title>
        <authorList>
            <person name="Reynolds N.K."/>
            <person name="Stajich J.E."/>
            <person name="Barry K."/>
            <person name="Grigoriev I.V."/>
            <person name="Crous P."/>
            <person name="Smith M.E."/>
        </authorList>
    </citation>
    <scope>NUCLEOTIDE SEQUENCE</scope>
    <source>
        <strain evidence="1">NRRL 5244</strain>
    </source>
</reference>
<keyword evidence="2" id="KW-1185">Reference proteome</keyword>
<name>A0ACC1J0G7_9FUNG</name>
<accession>A0ACC1J0G7</accession>
<evidence type="ECO:0000313" key="1">
    <source>
        <dbReference type="EMBL" id="KAJ1932496.1"/>
    </source>
</evidence>
<evidence type="ECO:0000313" key="2">
    <source>
        <dbReference type="Proteomes" id="UP001150603"/>
    </source>
</evidence>
<gene>
    <name evidence="1" type="ORF">FBU59_006354</name>
</gene>
<dbReference type="Proteomes" id="UP001150603">
    <property type="component" value="Unassembled WGS sequence"/>
</dbReference>
<proteinExistence type="predicted"/>
<protein>
    <submittedName>
        <fullName evidence="1">Uncharacterized protein</fullName>
    </submittedName>
</protein>
<organism evidence="1 2">
    <name type="scientific">Linderina macrospora</name>
    <dbReference type="NCBI Taxonomy" id="4868"/>
    <lineage>
        <taxon>Eukaryota</taxon>
        <taxon>Fungi</taxon>
        <taxon>Fungi incertae sedis</taxon>
        <taxon>Zoopagomycota</taxon>
        <taxon>Kickxellomycotina</taxon>
        <taxon>Kickxellomycetes</taxon>
        <taxon>Kickxellales</taxon>
        <taxon>Kickxellaceae</taxon>
        <taxon>Linderina</taxon>
    </lineage>
</organism>
<sequence>MLTWHLDTAVAFDIDGVLIKGKRTLDEGRRALEMLNGNNVFGKRIPFVLLTNGGGVTEADKAADISKRLGVEIKPEQVILSHSPMQALTDKYADKHVLV</sequence>
<dbReference type="EMBL" id="JANBPW010005497">
    <property type="protein sequence ID" value="KAJ1932496.1"/>
    <property type="molecule type" value="Genomic_DNA"/>
</dbReference>